<evidence type="ECO:0000313" key="2">
    <source>
        <dbReference type="EMBL" id="QTA82238.1"/>
    </source>
</evidence>
<name>A0A975BAV5_9BACT</name>
<sequence length="283" mass="33529">MNNNPKTHDALFKWLITSFTEEFFAHYFPEIEIGQYRFIDKEFISKYEALKESLKGDLFLVMEIEIDGQLRETVIQIEHKSKKEDVSERVFEYACYAWLLKKKPVWSIVIYTDEAVWRKQMPDSFWFGFDRVHKKQHYYFDVIKVKAEKSADLIKKHSLMCKLLALKADDKGTDPEKLIYEIYLAAADMKEKLKNEQLLLIEQWVNAYKKIPDQALESIRKEVKMDMIATTITEHIFIEGKTEGKIEGKIELLENLFIEKVLTRKQFEKAVAPLRQQLKELMG</sequence>
<reference evidence="1" key="1">
    <citation type="journal article" date="2021" name="Microb. Physiol.">
        <title>Proteogenomic Insights into the Physiology of Marine, Sulfate-Reducing, Filamentous Desulfonema limicola and Desulfonema magnum.</title>
        <authorList>
            <person name="Schnaars V."/>
            <person name="Wohlbrand L."/>
            <person name="Scheve S."/>
            <person name="Hinrichs C."/>
            <person name="Reinhardt R."/>
            <person name="Rabus R."/>
        </authorList>
    </citation>
    <scope>NUCLEOTIDE SEQUENCE</scope>
    <source>
        <strain evidence="1">5ac10</strain>
    </source>
</reference>
<dbReference type="KEGG" id="dli:dnl_46070"/>
<accession>A0A975BAV5</accession>
<proteinExistence type="predicted"/>
<keyword evidence="3" id="KW-1185">Reference proteome</keyword>
<evidence type="ECO:0008006" key="4">
    <source>
        <dbReference type="Google" id="ProtNLM"/>
    </source>
</evidence>
<dbReference type="Proteomes" id="UP000663720">
    <property type="component" value="Chromosome"/>
</dbReference>
<evidence type="ECO:0000313" key="3">
    <source>
        <dbReference type="Proteomes" id="UP000663720"/>
    </source>
</evidence>
<evidence type="ECO:0000313" key="1">
    <source>
        <dbReference type="EMBL" id="QTA82234.1"/>
    </source>
</evidence>
<dbReference type="RefSeq" id="WP_207688188.1">
    <property type="nucleotide sequence ID" value="NZ_CP061799.1"/>
</dbReference>
<gene>
    <name evidence="1" type="ORF">dnl_46070</name>
    <name evidence="2" type="ORF">dnl_46110</name>
</gene>
<dbReference type="KEGG" id="dli:dnl_46110"/>
<organism evidence="1 3">
    <name type="scientific">Desulfonema limicola</name>
    <dbReference type="NCBI Taxonomy" id="45656"/>
    <lineage>
        <taxon>Bacteria</taxon>
        <taxon>Pseudomonadati</taxon>
        <taxon>Thermodesulfobacteriota</taxon>
        <taxon>Desulfobacteria</taxon>
        <taxon>Desulfobacterales</taxon>
        <taxon>Desulfococcaceae</taxon>
        <taxon>Desulfonema</taxon>
    </lineage>
</organism>
<dbReference type="EMBL" id="CP061799">
    <property type="protein sequence ID" value="QTA82238.1"/>
    <property type="molecule type" value="Genomic_DNA"/>
</dbReference>
<dbReference type="AlphaFoldDB" id="A0A975BAV5"/>
<protein>
    <recommendedName>
        <fullName evidence="4">Transposase (putative) YhgA-like domain-containing protein</fullName>
    </recommendedName>
</protein>
<dbReference type="EMBL" id="CP061799">
    <property type="protein sequence ID" value="QTA82234.1"/>
    <property type="molecule type" value="Genomic_DNA"/>
</dbReference>